<dbReference type="EMBL" id="FOVC01000003">
    <property type="protein sequence ID" value="SFN20485.1"/>
    <property type="molecule type" value="Genomic_DNA"/>
</dbReference>
<reference evidence="2" key="1">
    <citation type="submission" date="2016-10" db="EMBL/GenBank/DDBJ databases">
        <authorList>
            <person name="Varghese N."/>
            <person name="Submissions S."/>
        </authorList>
    </citation>
    <scope>NUCLEOTIDE SEQUENCE [LARGE SCALE GENOMIC DNA]</scope>
    <source>
        <strain evidence="2">N6PO6</strain>
    </source>
</reference>
<dbReference type="AlphaFoldDB" id="A0A1I4X499"/>
<dbReference type="STRING" id="1367852.SAMN05216516_103276"/>
<evidence type="ECO:0000313" key="2">
    <source>
        <dbReference type="Proteomes" id="UP000242222"/>
    </source>
</evidence>
<protein>
    <submittedName>
        <fullName evidence="1">DNA polymerase</fullName>
    </submittedName>
</protein>
<name>A0A1I4X499_9GAMM</name>
<accession>A0A1I4X499</accession>
<evidence type="ECO:0000313" key="1">
    <source>
        <dbReference type="EMBL" id="SFN20485.1"/>
    </source>
</evidence>
<organism evidence="1 2">
    <name type="scientific">Izhakiella capsodis</name>
    <dbReference type="NCBI Taxonomy" id="1367852"/>
    <lineage>
        <taxon>Bacteria</taxon>
        <taxon>Pseudomonadati</taxon>
        <taxon>Pseudomonadota</taxon>
        <taxon>Gammaproteobacteria</taxon>
        <taxon>Enterobacterales</taxon>
        <taxon>Erwiniaceae</taxon>
        <taxon>Izhakiella</taxon>
    </lineage>
</organism>
<proteinExistence type="predicted"/>
<keyword evidence="2" id="KW-1185">Reference proteome</keyword>
<dbReference type="SUPFAM" id="SSF56672">
    <property type="entry name" value="DNA/RNA polymerases"/>
    <property type="match status" value="1"/>
</dbReference>
<dbReference type="Gene3D" id="1.10.150.20">
    <property type="entry name" value="5' to 3' exonuclease, C-terminal subdomain"/>
    <property type="match status" value="1"/>
</dbReference>
<dbReference type="Gene3D" id="3.30.70.370">
    <property type="match status" value="1"/>
</dbReference>
<dbReference type="InterPro" id="IPR043502">
    <property type="entry name" value="DNA/RNA_pol_sf"/>
</dbReference>
<dbReference type="Proteomes" id="UP000242222">
    <property type="component" value="Unassembled WGS sequence"/>
</dbReference>
<gene>
    <name evidence="1" type="ORF">SAMN05216516_103276</name>
</gene>
<sequence length="226" mass="24553">MTEGEIQTATQRDALLKHLVVSHGVVLPDIQKSTLERRIADPDLPPAVKELLSLRLQASATSTSKYKALLKSVSGDGRLRGTLLFCGASRAGRLFQPQNLSRPMLEQGDIDAGIDALKAGCADLLYEDVMQLTGCALRDCIMDSAGKKLVVSDLNNIERHILAWLAGEQWKLEAFRDYDAGAGPDLYTLAYARAFRISPDVVMKGLPQTGNVLELGLGYQGGVPRF</sequence>